<dbReference type="InterPro" id="IPR051207">
    <property type="entry name" value="ComplexI_NDUFA9_subunit"/>
</dbReference>
<evidence type="ECO:0000313" key="2">
    <source>
        <dbReference type="EMBL" id="SFN55101.1"/>
    </source>
</evidence>
<dbReference type="AlphaFoldDB" id="A0A1I4ZY31"/>
<dbReference type="OrthoDB" id="9776313at2"/>
<dbReference type="InterPro" id="IPR001509">
    <property type="entry name" value="Epimerase_deHydtase"/>
</dbReference>
<evidence type="ECO:0000313" key="3">
    <source>
        <dbReference type="Proteomes" id="UP000198599"/>
    </source>
</evidence>
<dbReference type="STRING" id="1005928.SAMN04487859_104212"/>
<sequence length="327" mass="35573">MSKLVTIYGGSGFVGRYIARRMAQAGWRVRVAVRRPNEAMHVKPYGVVGQVEPVFCNIRDDASVRAVLTGADAVVNCVGTFDRKGRNSFQAIQNEGASRIARIAAEEGVDQLVQISAIGADVKADSAYAQSKAQGEAGVTRYFPNAVILRPSVIFGAEDQFFNRFAGMTRFGPVLPVVGAETKFQPVYVDDVAQAAVMGAMGTAKPGIYELGGPEVVSFRKLMQQMLSVIRRRRLIVNIPFGIAAVMGWVMDMIQTLTLGLVPAQITRDQVKSLRVDNVVAPDARGFADLGITPVAIEAVLPDYLWRFRPAGQYEAIKESAKNLRVH</sequence>
<dbReference type="FunFam" id="3.40.50.720:FF:000702">
    <property type="entry name" value="NADH dehydrogenase (Ubiquinone)"/>
    <property type="match status" value="1"/>
</dbReference>
<proteinExistence type="predicted"/>
<protein>
    <submittedName>
        <fullName evidence="2">NADH dehydrogenase</fullName>
    </submittedName>
</protein>
<feature type="domain" description="NAD-dependent epimerase/dehydratase" evidence="1">
    <location>
        <begin position="5"/>
        <end position="212"/>
    </location>
</feature>
<gene>
    <name evidence="2" type="ORF">SAMN04487859_104212</name>
</gene>
<dbReference type="CDD" id="cd05271">
    <property type="entry name" value="NDUFA9_like_SDR_a"/>
    <property type="match status" value="1"/>
</dbReference>
<dbReference type="PANTHER" id="PTHR12126">
    <property type="entry name" value="NADH-UBIQUINONE OXIDOREDUCTASE 39 KDA SUBUNIT-RELATED"/>
    <property type="match status" value="1"/>
</dbReference>
<dbReference type="PANTHER" id="PTHR12126:SF11">
    <property type="entry name" value="NADH DEHYDROGENASE [UBIQUINONE] 1 ALPHA SUBCOMPLEX SUBUNIT 9, MITOCHONDRIAL"/>
    <property type="match status" value="1"/>
</dbReference>
<dbReference type="Gene3D" id="3.40.50.720">
    <property type="entry name" value="NAD(P)-binding Rossmann-like Domain"/>
    <property type="match status" value="1"/>
</dbReference>
<dbReference type="Pfam" id="PF01370">
    <property type="entry name" value="Epimerase"/>
    <property type="match status" value="1"/>
</dbReference>
<keyword evidence="3" id="KW-1185">Reference proteome</keyword>
<dbReference type="RefSeq" id="WP_092835494.1">
    <property type="nucleotide sequence ID" value="NZ_FOVP01000004.1"/>
</dbReference>
<dbReference type="SUPFAM" id="SSF51735">
    <property type="entry name" value="NAD(P)-binding Rossmann-fold domains"/>
    <property type="match status" value="1"/>
</dbReference>
<dbReference type="EMBL" id="FOVP01000004">
    <property type="protein sequence ID" value="SFN55101.1"/>
    <property type="molecule type" value="Genomic_DNA"/>
</dbReference>
<dbReference type="InterPro" id="IPR036291">
    <property type="entry name" value="NAD(P)-bd_dom_sf"/>
</dbReference>
<evidence type="ECO:0000259" key="1">
    <source>
        <dbReference type="Pfam" id="PF01370"/>
    </source>
</evidence>
<organism evidence="2 3">
    <name type="scientific">Roseovarius lutimaris</name>
    <dbReference type="NCBI Taxonomy" id="1005928"/>
    <lineage>
        <taxon>Bacteria</taxon>
        <taxon>Pseudomonadati</taxon>
        <taxon>Pseudomonadota</taxon>
        <taxon>Alphaproteobacteria</taxon>
        <taxon>Rhodobacterales</taxon>
        <taxon>Roseobacteraceae</taxon>
        <taxon>Roseovarius</taxon>
    </lineage>
</organism>
<dbReference type="Proteomes" id="UP000198599">
    <property type="component" value="Unassembled WGS sequence"/>
</dbReference>
<reference evidence="3" key="1">
    <citation type="submission" date="2016-10" db="EMBL/GenBank/DDBJ databases">
        <authorList>
            <person name="Varghese N."/>
            <person name="Submissions S."/>
        </authorList>
    </citation>
    <scope>NUCLEOTIDE SEQUENCE [LARGE SCALE GENOMIC DNA]</scope>
    <source>
        <strain evidence="3">DSM 28463</strain>
    </source>
</reference>
<name>A0A1I4ZY31_9RHOB</name>
<dbReference type="GO" id="GO:0044877">
    <property type="term" value="F:protein-containing complex binding"/>
    <property type="evidence" value="ECO:0007669"/>
    <property type="project" value="TreeGrafter"/>
</dbReference>
<accession>A0A1I4ZY31</accession>